<gene>
    <name evidence="1" type="ORF">BaRGS_00013144</name>
</gene>
<evidence type="ECO:0000313" key="1">
    <source>
        <dbReference type="EMBL" id="KAK7495697.1"/>
    </source>
</evidence>
<dbReference type="AlphaFoldDB" id="A0ABD0L8K6"/>
<name>A0ABD0L8K6_9CAEN</name>
<proteinExistence type="predicted"/>
<sequence>MCHRKDVKENILEKRNARLTSKEQTRFGVTQLLHCLYWVRFILSQGVPIQGSTSTVCGPKMAVQKKPETGQSCAKSLKILRTTSVRIQSLRRSQTHKTWSARLQGSGLR</sequence>
<evidence type="ECO:0000313" key="2">
    <source>
        <dbReference type="Proteomes" id="UP001519460"/>
    </source>
</evidence>
<reference evidence="1 2" key="1">
    <citation type="journal article" date="2023" name="Sci. Data">
        <title>Genome assembly of the Korean intertidal mud-creeper Batillaria attramentaria.</title>
        <authorList>
            <person name="Patra A.K."/>
            <person name="Ho P.T."/>
            <person name="Jun S."/>
            <person name="Lee S.J."/>
            <person name="Kim Y."/>
            <person name="Won Y.J."/>
        </authorList>
    </citation>
    <scope>NUCLEOTIDE SEQUENCE [LARGE SCALE GENOMIC DNA]</scope>
    <source>
        <strain evidence="1">Wonlab-2016</strain>
    </source>
</reference>
<organism evidence="1 2">
    <name type="scientific">Batillaria attramentaria</name>
    <dbReference type="NCBI Taxonomy" id="370345"/>
    <lineage>
        <taxon>Eukaryota</taxon>
        <taxon>Metazoa</taxon>
        <taxon>Spiralia</taxon>
        <taxon>Lophotrochozoa</taxon>
        <taxon>Mollusca</taxon>
        <taxon>Gastropoda</taxon>
        <taxon>Caenogastropoda</taxon>
        <taxon>Sorbeoconcha</taxon>
        <taxon>Cerithioidea</taxon>
        <taxon>Batillariidae</taxon>
        <taxon>Batillaria</taxon>
    </lineage>
</organism>
<dbReference type="Proteomes" id="UP001519460">
    <property type="component" value="Unassembled WGS sequence"/>
</dbReference>
<comment type="caution">
    <text evidence="1">The sequence shown here is derived from an EMBL/GenBank/DDBJ whole genome shotgun (WGS) entry which is preliminary data.</text>
</comment>
<keyword evidence="2" id="KW-1185">Reference proteome</keyword>
<dbReference type="EMBL" id="JACVVK020000073">
    <property type="protein sequence ID" value="KAK7495697.1"/>
    <property type="molecule type" value="Genomic_DNA"/>
</dbReference>
<accession>A0ABD0L8K6</accession>
<protein>
    <submittedName>
        <fullName evidence="1">Uncharacterized protein</fullName>
    </submittedName>
</protein>